<evidence type="ECO:0000313" key="3">
    <source>
        <dbReference type="RefSeq" id="XP_072622785.1"/>
    </source>
</evidence>
<evidence type="ECO:0000313" key="2">
    <source>
        <dbReference type="Proteomes" id="UP001652641"/>
    </source>
</evidence>
<name>A0ABM5B6W8_VULVU</name>
<evidence type="ECO:0000313" key="4">
    <source>
        <dbReference type="RefSeq" id="XP_072622788.1"/>
    </source>
</evidence>
<feature type="region of interest" description="Disordered" evidence="1">
    <location>
        <begin position="38"/>
        <end position="57"/>
    </location>
</feature>
<dbReference type="RefSeq" id="XP_072622788.1">
    <property type="nucleotide sequence ID" value="XM_072766687.1"/>
</dbReference>
<sequence length="165" mass="18443">MKATSILKHEDSSGARGGLCTQAADAAAAKLRWSREPFRKPWGSRPPLSHGPNLGPRVPESLAQTQGLCAVWHREAAFEETFGGWSVDAVLQVQTTWLWQASGQAGTGGSRRLPFLVFHSKKSRNFKSIPVILGNHNGRLFKVREYKLFHFRLQSLFGVRLYVFP</sequence>
<dbReference type="Proteomes" id="UP001652641">
    <property type="component" value="Chromosome 8"/>
</dbReference>
<evidence type="ECO:0000256" key="1">
    <source>
        <dbReference type="SAM" id="MobiDB-lite"/>
    </source>
</evidence>
<protein>
    <submittedName>
        <fullName evidence="3 4">Uncharacterized protein isoform X2</fullName>
    </submittedName>
</protein>
<accession>A0ABM5B6W8</accession>
<proteinExistence type="predicted"/>
<dbReference type="RefSeq" id="XP_072622785.1">
    <property type="nucleotide sequence ID" value="XM_072766684.1"/>
</dbReference>
<gene>
    <name evidence="3" type="primary">LOC140599963</name>
    <name evidence="4" type="synonym">LOC140599964</name>
</gene>
<reference evidence="3 4" key="1">
    <citation type="submission" date="2025-05" db="UniProtKB">
        <authorList>
            <consortium name="RefSeq"/>
        </authorList>
    </citation>
    <scope>IDENTIFICATION</scope>
    <source>
        <tissue evidence="3 4">Cell line</tissue>
    </source>
</reference>
<keyword evidence="2" id="KW-1185">Reference proteome</keyword>
<dbReference type="GeneID" id="140599963"/>
<organism evidence="2 3">
    <name type="scientific">Vulpes vulpes</name>
    <name type="common">Red fox</name>
    <dbReference type="NCBI Taxonomy" id="9627"/>
    <lineage>
        <taxon>Eukaryota</taxon>
        <taxon>Metazoa</taxon>
        <taxon>Chordata</taxon>
        <taxon>Craniata</taxon>
        <taxon>Vertebrata</taxon>
        <taxon>Euteleostomi</taxon>
        <taxon>Mammalia</taxon>
        <taxon>Eutheria</taxon>
        <taxon>Laurasiatheria</taxon>
        <taxon>Carnivora</taxon>
        <taxon>Caniformia</taxon>
        <taxon>Canidae</taxon>
        <taxon>Vulpes</taxon>
    </lineage>
</organism>